<protein>
    <submittedName>
        <fullName evidence="2">Uncharacterized protein</fullName>
    </submittedName>
</protein>
<keyword evidence="1" id="KW-0732">Signal</keyword>
<sequence>MATTARAPLLFYLVLCLCCCAPCLCAELVAGSGGYAVRTVTVDKGGARLRAELAAIAAAGGGGVHAAYGDDVRNLDVYASLHVTMTKN</sequence>
<name>A0A678T6B7_SACOF</name>
<evidence type="ECO:0000256" key="1">
    <source>
        <dbReference type="SAM" id="SignalP"/>
    </source>
</evidence>
<reference evidence="2" key="1">
    <citation type="submission" date="2018-04" db="EMBL/GenBank/DDBJ databases">
        <title>Comparative Analysis of Homologous Sequences of Saccharum officinarum and Saccharum spontaneum Reveals Independent Polyploidization Events.</title>
        <authorList>
            <person name="Sharma A."/>
            <person name="Song J."/>
            <person name="Lin Q."/>
            <person name="Singh R."/>
            <person name="Ramos N."/>
            <person name="Wang K."/>
            <person name="Zhang J."/>
            <person name="Ming R."/>
            <person name="Yu Q."/>
        </authorList>
    </citation>
    <scope>NUCLEOTIDE SEQUENCE</scope>
</reference>
<dbReference type="AlphaFoldDB" id="A0A678T6B7"/>
<organism evidence="2">
    <name type="scientific">Saccharum officinarum</name>
    <name type="common">Sugarcane</name>
    <dbReference type="NCBI Taxonomy" id="4547"/>
    <lineage>
        <taxon>Eukaryota</taxon>
        <taxon>Viridiplantae</taxon>
        <taxon>Streptophyta</taxon>
        <taxon>Embryophyta</taxon>
        <taxon>Tracheophyta</taxon>
        <taxon>Spermatophyta</taxon>
        <taxon>Magnoliopsida</taxon>
        <taxon>Liliopsida</taxon>
        <taxon>Poales</taxon>
        <taxon>Poaceae</taxon>
        <taxon>PACMAD clade</taxon>
        <taxon>Panicoideae</taxon>
        <taxon>Andropogonodae</taxon>
        <taxon>Andropogoneae</taxon>
        <taxon>Saccharinae</taxon>
        <taxon>Saccharum</taxon>
        <taxon>Saccharum officinarum species complex</taxon>
    </lineage>
</organism>
<proteinExistence type="predicted"/>
<evidence type="ECO:0000313" key="2">
    <source>
        <dbReference type="EMBL" id="AWA44864.1"/>
    </source>
</evidence>
<feature type="chain" id="PRO_5025501546" evidence="1">
    <location>
        <begin position="26"/>
        <end position="88"/>
    </location>
</feature>
<accession>A0A678T6B7</accession>
<feature type="signal peptide" evidence="1">
    <location>
        <begin position="1"/>
        <end position="25"/>
    </location>
</feature>
<gene>
    <name evidence="2" type="ORF">SO01G09_000004</name>
</gene>
<dbReference type="EMBL" id="MH182532">
    <property type="protein sequence ID" value="AWA44864.1"/>
    <property type="molecule type" value="Genomic_DNA"/>
</dbReference>